<dbReference type="KEGG" id="madi:A7U43_07815"/>
<evidence type="ECO:0000313" key="1">
    <source>
        <dbReference type="EMBL" id="ANE79239.1"/>
    </source>
</evidence>
<reference evidence="1 2" key="1">
    <citation type="submission" date="2016-05" db="EMBL/GenBank/DDBJ databases">
        <title>Complete genome sequence of a phthalic acid esters degrading Mycobacterium sp. YC-RL4.</title>
        <authorList>
            <person name="Ren L."/>
            <person name="Fan S."/>
            <person name="Ruth N."/>
            <person name="Jia Y."/>
            <person name="Wang J."/>
            <person name="Qiao C."/>
        </authorList>
    </citation>
    <scope>NUCLEOTIDE SEQUENCE [LARGE SCALE GENOMIC DNA]</scope>
    <source>
        <strain evidence="1 2">YC-RL4</strain>
    </source>
</reference>
<dbReference type="EMBL" id="CP015596">
    <property type="protein sequence ID" value="ANE79239.1"/>
    <property type="molecule type" value="Genomic_DNA"/>
</dbReference>
<gene>
    <name evidence="1" type="ORF">A7U43_07815</name>
</gene>
<keyword evidence="2" id="KW-1185">Reference proteome</keyword>
<accession>A0A172UJ62</accession>
<dbReference type="SUPFAM" id="SSF55961">
    <property type="entry name" value="Bet v1-like"/>
    <property type="match status" value="1"/>
</dbReference>
<organism evidence="1 2">
    <name type="scientific">Mycobacterium adipatum</name>
    <dbReference type="NCBI Taxonomy" id="1682113"/>
    <lineage>
        <taxon>Bacteria</taxon>
        <taxon>Bacillati</taxon>
        <taxon>Actinomycetota</taxon>
        <taxon>Actinomycetes</taxon>
        <taxon>Mycobacteriales</taxon>
        <taxon>Mycobacteriaceae</taxon>
        <taxon>Mycobacterium</taxon>
    </lineage>
</organism>
<dbReference type="STRING" id="1682113.A7U43_07815"/>
<dbReference type="AlphaFoldDB" id="A0A172UJ62"/>
<dbReference type="Proteomes" id="UP000077143">
    <property type="component" value="Chromosome"/>
</dbReference>
<dbReference type="CDD" id="cd07819">
    <property type="entry name" value="SRPBCC_2"/>
    <property type="match status" value="1"/>
</dbReference>
<dbReference type="InterPro" id="IPR019587">
    <property type="entry name" value="Polyketide_cyclase/dehydratase"/>
</dbReference>
<dbReference type="Pfam" id="PF10604">
    <property type="entry name" value="Polyketide_cyc2"/>
    <property type="match status" value="1"/>
</dbReference>
<name>A0A172UJ62_9MYCO</name>
<dbReference type="RefSeq" id="WP_067993144.1">
    <property type="nucleotide sequence ID" value="NZ_CP015596.1"/>
</dbReference>
<proteinExistence type="predicted"/>
<dbReference type="PANTHER" id="PTHR39683">
    <property type="entry name" value="CONSERVED PROTEIN TB16.3"/>
    <property type="match status" value="1"/>
</dbReference>
<dbReference type="OrthoDB" id="4730534at2"/>
<evidence type="ECO:0000313" key="2">
    <source>
        <dbReference type="Proteomes" id="UP000077143"/>
    </source>
</evidence>
<dbReference type="Gene3D" id="3.30.530.20">
    <property type="match status" value="1"/>
</dbReference>
<protein>
    <submittedName>
        <fullName evidence="1">Cyclase</fullName>
    </submittedName>
</protein>
<dbReference type="PANTHER" id="PTHR39683:SF4">
    <property type="entry name" value="COENZYME Q-BINDING PROTEIN COQ10 START DOMAIN-CONTAINING PROTEIN"/>
    <property type="match status" value="1"/>
</dbReference>
<dbReference type="InterPro" id="IPR023393">
    <property type="entry name" value="START-like_dom_sf"/>
</dbReference>
<sequence length="145" mass="16894">MVVRASREVLFDASPEAILDALADIDEVPTWSTLHRSAEVVDRHPDGRPHHVKATVKIMGITDKEMLEYHWGDDWMVWDAQDTFQQRGQHGEYKLIREGDRTRVRFDLIIDLVAPIPEFLLRRAKKMVLDAAVDRLRTRVTRFYG</sequence>